<evidence type="ECO:0000313" key="2">
    <source>
        <dbReference type="EMBL" id="RUP47109.1"/>
    </source>
</evidence>
<proteinExistence type="predicted"/>
<dbReference type="Proteomes" id="UP000268093">
    <property type="component" value="Unassembled WGS sequence"/>
</dbReference>
<name>A0A433D8C9_9FUNG</name>
<gene>
    <name evidence="2" type="ORF">BC936DRAFT_146125</name>
</gene>
<comment type="caution">
    <text evidence="2">The sequence shown here is derived from an EMBL/GenBank/DDBJ whole genome shotgun (WGS) entry which is preliminary data.</text>
</comment>
<feature type="transmembrane region" description="Helical" evidence="1">
    <location>
        <begin position="12"/>
        <end position="34"/>
    </location>
</feature>
<sequence length="140" mass="15366">MCTSAGVRRLFVVGVLTLITIITLSSQIMVFWPFLGGATLRTYLVLGPLNVFVILIYVNYYLATTTDPGAVPLHYVRAFATPNAHHRNHPLRIARRKSSDPHTSHAIAKHATVSNRRDPTTVVNADGMSPLISIGLVSLY</sequence>
<protein>
    <submittedName>
        <fullName evidence="2">Uncharacterized protein</fullName>
    </submittedName>
</protein>
<dbReference type="OrthoDB" id="331948at2759"/>
<evidence type="ECO:0000256" key="1">
    <source>
        <dbReference type="SAM" id="Phobius"/>
    </source>
</evidence>
<dbReference type="AlphaFoldDB" id="A0A433D8C9"/>
<keyword evidence="1" id="KW-0812">Transmembrane</keyword>
<evidence type="ECO:0000313" key="3">
    <source>
        <dbReference type="Proteomes" id="UP000268093"/>
    </source>
</evidence>
<organism evidence="2 3">
    <name type="scientific">Jimgerdemannia flammicorona</name>
    <dbReference type="NCBI Taxonomy" id="994334"/>
    <lineage>
        <taxon>Eukaryota</taxon>
        <taxon>Fungi</taxon>
        <taxon>Fungi incertae sedis</taxon>
        <taxon>Mucoromycota</taxon>
        <taxon>Mucoromycotina</taxon>
        <taxon>Endogonomycetes</taxon>
        <taxon>Endogonales</taxon>
        <taxon>Endogonaceae</taxon>
        <taxon>Jimgerdemannia</taxon>
    </lineage>
</organism>
<accession>A0A433D8C9</accession>
<dbReference type="EMBL" id="RBNI01004960">
    <property type="protein sequence ID" value="RUP47109.1"/>
    <property type="molecule type" value="Genomic_DNA"/>
</dbReference>
<keyword evidence="3" id="KW-1185">Reference proteome</keyword>
<keyword evidence="1" id="KW-0472">Membrane</keyword>
<feature type="transmembrane region" description="Helical" evidence="1">
    <location>
        <begin position="40"/>
        <end position="62"/>
    </location>
</feature>
<reference evidence="2 3" key="1">
    <citation type="journal article" date="2018" name="New Phytol.">
        <title>Phylogenomics of Endogonaceae and evolution of mycorrhizas within Mucoromycota.</title>
        <authorList>
            <person name="Chang Y."/>
            <person name="Desiro A."/>
            <person name="Na H."/>
            <person name="Sandor L."/>
            <person name="Lipzen A."/>
            <person name="Clum A."/>
            <person name="Barry K."/>
            <person name="Grigoriev I.V."/>
            <person name="Martin F.M."/>
            <person name="Stajich J.E."/>
            <person name="Smith M.E."/>
            <person name="Bonito G."/>
            <person name="Spatafora J.W."/>
        </authorList>
    </citation>
    <scope>NUCLEOTIDE SEQUENCE [LARGE SCALE GENOMIC DNA]</scope>
    <source>
        <strain evidence="2 3">GMNB39</strain>
    </source>
</reference>
<keyword evidence="1" id="KW-1133">Transmembrane helix</keyword>